<keyword evidence="3" id="KW-0862">Zinc</keyword>
<dbReference type="OrthoDB" id="191651at2759"/>
<keyword evidence="7" id="KW-1185">Reference proteome</keyword>
<dbReference type="GeneID" id="28901829"/>
<dbReference type="InterPro" id="IPR036236">
    <property type="entry name" value="Znf_C2H2_sf"/>
</dbReference>
<evidence type="ECO:0000313" key="6">
    <source>
        <dbReference type="EMBL" id="KZF18843.1"/>
    </source>
</evidence>
<reference evidence="6 7" key="1">
    <citation type="journal article" date="2016" name="Fungal Biol.">
        <title>The genome of Xylona heveae provides a window into fungal endophytism.</title>
        <authorList>
            <person name="Gazis R."/>
            <person name="Kuo A."/>
            <person name="Riley R."/>
            <person name="LaButti K."/>
            <person name="Lipzen A."/>
            <person name="Lin J."/>
            <person name="Amirebrahimi M."/>
            <person name="Hesse C.N."/>
            <person name="Spatafora J.W."/>
            <person name="Henrissat B."/>
            <person name="Hainaut M."/>
            <person name="Grigoriev I.V."/>
            <person name="Hibbett D.S."/>
        </authorList>
    </citation>
    <scope>NUCLEOTIDE SEQUENCE [LARGE SCALE GENOMIC DNA]</scope>
    <source>
        <strain evidence="6 7">TC161</strain>
    </source>
</reference>
<evidence type="ECO:0000256" key="3">
    <source>
        <dbReference type="ARBA" id="ARBA00022833"/>
    </source>
</evidence>
<feature type="compositionally biased region" description="Basic and acidic residues" evidence="4">
    <location>
        <begin position="142"/>
        <end position="155"/>
    </location>
</feature>
<dbReference type="InterPro" id="IPR013085">
    <property type="entry name" value="U1-CZ_Znf_C2H2"/>
</dbReference>
<dbReference type="Pfam" id="PF06220">
    <property type="entry name" value="zf-U1"/>
    <property type="match status" value="1"/>
</dbReference>
<sequence>MSEYWKSTPRYWCKHCKIYVRDTKFERQQHDATGRHQGNLNRFLRDLHKNNDRAEREKQRAKDEVERLNGIVSGTGATKPSGSKPETIGRRVPGPRQATVEDRKQQMAQLAAMGVSVPDDFRREMAMAGDWQVMSETPVARSAKEEDGAEKKSDVKNFGVHKRKRPGEEDVEDEEEAGTTTIRKKWGTTIKTYPGATEEDDDLDALLEKGKQAKAAKVNAEEETGDSEIKKEPVVKQDPDSPAAEAEAPVISDVPRIKKEESDADLGISNSVRDVGDASDPPIKSEDGAAPGAGVVFKKRTAKKIRQK</sequence>
<feature type="compositionally biased region" description="Basic and acidic residues" evidence="4">
    <location>
        <begin position="48"/>
        <end position="67"/>
    </location>
</feature>
<evidence type="ECO:0000259" key="5">
    <source>
        <dbReference type="SMART" id="SM00451"/>
    </source>
</evidence>
<dbReference type="InterPro" id="IPR003604">
    <property type="entry name" value="Matrin/U1-like-C_Znf_C2H2"/>
</dbReference>
<name>A0A164Z9E2_XYLHT</name>
<evidence type="ECO:0000256" key="1">
    <source>
        <dbReference type="ARBA" id="ARBA00022723"/>
    </source>
</evidence>
<dbReference type="PANTHER" id="PTHR13173:SF10">
    <property type="entry name" value="WW DOMAIN-BINDING PROTEIN 4"/>
    <property type="match status" value="1"/>
</dbReference>
<dbReference type="OMA" id="KSAPRYW"/>
<dbReference type="GO" id="GO:0071011">
    <property type="term" value="C:precatalytic spliceosome"/>
    <property type="evidence" value="ECO:0007669"/>
    <property type="project" value="TreeGrafter"/>
</dbReference>
<dbReference type="PANTHER" id="PTHR13173">
    <property type="entry name" value="WW DOMAIN BINDING PROTEIN 4"/>
    <property type="match status" value="1"/>
</dbReference>
<proteinExistence type="predicted"/>
<keyword evidence="2" id="KW-0863">Zinc-finger</keyword>
<dbReference type="GO" id="GO:0003723">
    <property type="term" value="F:RNA binding"/>
    <property type="evidence" value="ECO:0007669"/>
    <property type="project" value="TreeGrafter"/>
</dbReference>
<accession>A0A164Z9E2</accession>
<organism evidence="6 7">
    <name type="scientific">Xylona heveae (strain CBS 132557 / TC161)</name>
    <dbReference type="NCBI Taxonomy" id="1328760"/>
    <lineage>
        <taxon>Eukaryota</taxon>
        <taxon>Fungi</taxon>
        <taxon>Dikarya</taxon>
        <taxon>Ascomycota</taxon>
        <taxon>Pezizomycotina</taxon>
        <taxon>Xylonomycetes</taxon>
        <taxon>Xylonales</taxon>
        <taxon>Xylonaceae</taxon>
        <taxon>Xylona</taxon>
    </lineage>
</organism>
<feature type="compositionally biased region" description="Basic residues" evidence="4">
    <location>
        <begin position="297"/>
        <end position="308"/>
    </location>
</feature>
<dbReference type="SMART" id="SM00451">
    <property type="entry name" value="ZnF_U1"/>
    <property type="match status" value="1"/>
</dbReference>
<protein>
    <recommendedName>
        <fullName evidence="5">U1-type domain-containing protein</fullName>
    </recommendedName>
</protein>
<dbReference type="Proteomes" id="UP000076632">
    <property type="component" value="Unassembled WGS sequence"/>
</dbReference>
<feature type="region of interest" description="Disordered" evidence="4">
    <location>
        <begin position="48"/>
        <end position="98"/>
    </location>
</feature>
<feature type="domain" description="U1-type" evidence="5">
    <location>
        <begin position="8"/>
        <end position="43"/>
    </location>
</feature>
<dbReference type="SUPFAM" id="SSF57667">
    <property type="entry name" value="beta-beta-alpha zinc fingers"/>
    <property type="match status" value="1"/>
</dbReference>
<evidence type="ECO:0000256" key="4">
    <source>
        <dbReference type="SAM" id="MobiDB-lite"/>
    </source>
</evidence>
<feature type="region of interest" description="Disordered" evidence="4">
    <location>
        <begin position="134"/>
        <end position="308"/>
    </location>
</feature>
<dbReference type="GO" id="GO:0008270">
    <property type="term" value="F:zinc ion binding"/>
    <property type="evidence" value="ECO:0007669"/>
    <property type="project" value="UniProtKB-KW"/>
</dbReference>
<feature type="compositionally biased region" description="Basic and acidic residues" evidence="4">
    <location>
        <begin position="227"/>
        <end position="239"/>
    </location>
</feature>
<dbReference type="AlphaFoldDB" id="A0A164Z9E2"/>
<gene>
    <name evidence="6" type="ORF">L228DRAFT_54333</name>
</gene>
<dbReference type="GO" id="GO:0000398">
    <property type="term" value="P:mRNA splicing, via spliceosome"/>
    <property type="evidence" value="ECO:0007669"/>
    <property type="project" value="InterPro"/>
</dbReference>
<dbReference type="STRING" id="1328760.A0A164Z9E2"/>
<evidence type="ECO:0000313" key="7">
    <source>
        <dbReference type="Proteomes" id="UP000076632"/>
    </source>
</evidence>
<evidence type="ECO:0000256" key="2">
    <source>
        <dbReference type="ARBA" id="ARBA00022771"/>
    </source>
</evidence>
<keyword evidence="1" id="KW-0479">Metal-binding</keyword>
<dbReference type="EMBL" id="KV407469">
    <property type="protein sequence ID" value="KZF18843.1"/>
    <property type="molecule type" value="Genomic_DNA"/>
</dbReference>
<dbReference type="InterPro" id="IPR040023">
    <property type="entry name" value="WBP4"/>
</dbReference>
<dbReference type="InParanoid" id="A0A164Z9E2"/>
<dbReference type="Gene3D" id="3.30.160.60">
    <property type="entry name" value="Classic Zinc Finger"/>
    <property type="match status" value="1"/>
</dbReference>
<dbReference type="RefSeq" id="XP_018184398.1">
    <property type="nucleotide sequence ID" value="XM_018336692.1"/>
</dbReference>